<reference evidence="4" key="2">
    <citation type="submission" date="2023-06" db="EMBL/GenBank/DDBJ databases">
        <authorList>
            <person name="Ma L."/>
            <person name="Liu K.-W."/>
            <person name="Li Z."/>
            <person name="Hsiao Y.-Y."/>
            <person name="Qi Y."/>
            <person name="Fu T."/>
            <person name="Tang G."/>
            <person name="Zhang D."/>
            <person name="Sun W.-H."/>
            <person name="Liu D.-K."/>
            <person name="Li Y."/>
            <person name="Chen G.-Z."/>
            <person name="Liu X.-D."/>
            <person name="Liao X.-Y."/>
            <person name="Jiang Y.-T."/>
            <person name="Yu X."/>
            <person name="Hao Y."/>
            <person name="Huang J."/>
            <person name="Zhao X.-W."/>
            <person name="Ke S."/>
            <person name="Chen Y.-Y."/>
            <person name="Wu W.-L."/>
            <person name="Hsu J.-L."/>
            <person name="Lin Y.-F."/>
            <person name="Huang M.-D."/>
            <person name="Li C.-Y."/>
            <person name="Huang L."/>
            <person name="Wang Z.-W."/>
            <person name="Zhao X."/>
            <person name="Zhong W.-Y."/>
            <person name="Peng D.-H."/>
            <person name="Ahmad S."/>
            <person name="Lan S."/>
            <person name="Zhang J.-S."/>
            <person name="Tsai W.-C."/>
            <person name="Van De Peer Y."/>
            <person name="Liu Z.-J."/>
        </authorList>
    </citation>
    <scope>NUCLEOTIDE SEQUENCE</scope>
    <source>
        <strain evidence="4">CP</strain>
        <tissue evidence="4">Leaves</tissue>
    </source>
</reference>
<dbReference type="PANTHER" id="PTHR43880">
    <property type="entry name" value="ALCOHOL DEHYDROGENASE"/>
    <property type="match status" value="1"/>
</dbReference>
<proteinExistence type="predicted"/>
<dbReference type="GO" id="GO:0008270">
    <property type="term" value="F:zinc ion binding"/>
    <property type="evidence" value="ECO:0007669"/>
    <property type="project" value="TreeGrafter"/>
</dbReference>
<dbReference type="SUPFAM" id="SSF50129">
    <property type="entry name" value="GroES-like"/>
    <property type="match status" value="1"/>
</dbReference>
<comment type="catalytic activity">
    <reaction evidence="3">
        <text>a primary alcohol + NAD(+) = an aldehyde + NADH + H(+)</text>
        <dbReference type="Rhea" id="RHEA:10736"/>
        <dbReference type="ChEBI" id="CHEBI:15378"/>
        <dbReference type="ChEBI" id="CHEBI:15734"/>
        <dbReference type="ChEBI" id="CHEBI:17478"/>
        <dbReference type="ChEBI" id="CHEBI:57540"/>
        <dbReference type="ChEBI" id="CHEBI:57945"/>
        <dbReference type="EC" id="1.1.1.1"/>
    </reaction>
</comment>
<keyword evidence="5" id="KW-1185">Reference proteome</keyword>
<dbReference type="InterPro" id="IPR011032">
    <property type="entry name" value="GroES-like_sf"/>
</dbReference>
<dbReference type="GO" id="GO:0046294">
    <property type="term" value="P:formaldehyde catabolic process"/>
    <property type="evidence" value="ECO:0007669"/>
    <property type="project" value="TreeGrafter"/>
</dbReference>
<dbReference type="GO" id="GO:0004022">
    <property type="term" value="F:alcohol dehydrogenase (NAD+) activity"/>
    <property type="evidence" value="ECO:0007669"/>
    <property type="project" value="UniProtKB-EC"/>
</dbReference>
<dbReference type="Gene3D" id="3.90.180.10">
    <property type="entry name" value="Medium-chain alcohol dehydrogenases, catalytic domain"/>
    <property type="match status" value="1"/>
</dbReference>
<dbReference type="GO" id="GO:0051903">
    <property type="term" value="F:S-(hydroxymethyl)glutathione dehydrogenase [NAD(P)+] activity"/>
    <property type="evidence" value="ECO:0007669"/>
    <property type="project" value="TreeGrafter"/>
</dbReference>
<organism evidence="4 5">
    <name type="scientific">Acorus calamus</name>
    <name type="common">Sweet flag</name>
    <dbReference type="NCBI Taxonomy" id="4465"/>
    <lineage>
        <taxon>Eukaryota</taxon>
        <taxon>Viridiplantae</taxon>
        <taxon>Streptophyta</taxon>
        <taxon>Embryophyta</taxon>
        <taxon>Tracheophyta</taxon>
        <taxon>Spermatophyta</taxon>
        <taxon>Magnoliopsida</taxon>
        <taxon>Liliopsida</taxon>
        <taxon>Acoraceae</taxon>
        <taxon>Acorus</taxon>
    </lineage>
</organism>
<keyword evidence="2" id="KW-0862">Zinc</keyword>
<dbReference type="Proteomes" id="UP001180020">
    <property type="component" value="Unassembled WGS sequence"/>
</dbReference>
<keyword evidence="1" id="KW-0479">Metal-binding</keyword>
<accession>A0AAV9FMA6</accession>
<evidence type="ECO:0000256" key="3">
    <source>
        <dbReference type="ARBA" id="ARBA00049243"/>
    </source>
</evidence>
<evidence type="ECO:0000256" key="1">
    <source>
        <dbReference type="ARBA" id="ARBA00022723"/>
    </source>
</evidence>
<reference evidence="4" key="1">
    <citation type="journal article" date="2023" name="Nat. Commun.">
        <title>Diploid and tetraploid genomes of Acorus and the evolution of monocots.</title>
        <authorList>
            <person name="Ma L."/>
            <person name="Liu K.W."/>
            <person name="Li Z."/>
            <person name="Hsiao Y.Y."/>
            <person name="Qi Y."/>
            <person name="Fu T."/>
            <person name="Tang G.D."/>
            <person name="Zhang D."/>
            <person name="Sun W.H."/>
            <person name="Liu D.K."/>
            <person name="Li Y."/>
            <person name="Chen G.Z."/>
            <person name="Liu X.D."/>
            <person name="Liao X.Y."/>
            <person name="Jiang Y.T."/>
            <person name="Yu X."/>
            <person name="Hao Y."/>
            <person name="Huang J."/>
            <person name="Zhao X.W."/>
            <person name="Ke S."/>
            <person name="Chen Y.Y."/>
            <person name="Wu W.L."/>
            <person name="Hsu J.L."/>
            <person name="Lin Y.F."/>
            <person name="Huang M.D."/>
            <person name="Li C.Y."/>
            <person name="Huang L."/>
            <person name="Wang Z.W."/>
            <person name="Zhao X."/>
            <person name="Zhong W.Y."/>
            <person name="Peng D.H."/>
            <person name="Ahmad S."/>
            <person name="Lan S."/>
            <person name="Zhang J.S."/>
            <person name="Tsai W.C."/>
            <person name="Van de Peer Y."/>
            <person name="Liu Z.J."/>
        </authorList>
    </citation>
    <scope>NUCLEOTIDE SEQUENCE</scope>
    <source>
        <strain evidence="4">CP</strain>
    </source>
</reference>
<name>A0AAV9FMA6_ACOCL</name>
<dbReference type="GO" id="GO:0005829">
    <property type="term" value="C:cytosol"/>
    <property type="evidence" value="ECO:0007669"/>
    <property type="project" value="TreeGrafter"/>
</dbReference>
<protein>
    <submittedName>
        <fullName evidence="4">Alcohol dehydrogenase-like 3</fullName>
    </submittedName>
</protein>
<sequence length="93" mass="10044">MIGDGKTRFFTKNGGQPIHHFLNISSFTEYTVLESACVVKINPKAPLEKMSLLGCGISTGSSRSQVAEGVRVIRKMTKGGVDFSFECAGNVYP</sequence>
<evidence type="ECO:0000256" key="2">
    <source>
        <dbReference type="ARBA" id="ARBA00022833"/>
    </source>
</evidence>
<evidence type="ECO:0000313" key="5">
    <source>
        <dbReference type="Proteomes" id="UP001180020"/>
    </source>
</evidence>
<evidence type="ECO:0000313" key="4">
    <source>
        <dbReference type="EMBL" id="KAK1326877.1"/>
    </source>
</evidence>
<comment type="caution">
    <text evidence="4">The sequence shown here is derived from an EMBL/GenBank/DDBJ whole genome shotgun (WGS) entry which is preliminary data.</text>
</comment>
<dbReference type="EMBL" id="JAUJYO010000001">
    <property type="protein sequence ID" value="KAK1326877.1"/>
    <property type="molecule type" value="Genomic_DNA"/>
</dbReference>
<dbReference type="AlphaFoldDB" id="A0AAV9FMA6"/>
<dbReference type="PANTHER" id="PTHR43880:SF56">
    <property type="entry name" value="ALCOHOL DEHYDROGENASE-LIKE 4"/>
    <property type="match status" value="1"/>
</dbReference>
<gene>
    <name evidence="4" type="ORF">QJS10_CPA01g02559</name>
</gene>